<evidence type="ECO:0000256" key="4">
    <source>
        <dbReference type="ARBA" id="ARBA00022813"/>
    </source>
</evidence>
<dbReference type="GO" id="GO:0006281">
    <property type="term" value="P:DNA repair"/>
    <property type="evidence" value="ECO:0007669"/>
    <property type="project" value="UniProtKB-KW"/>
</dbReference>
<evidence type="ECO:0000259" key="8">
    <source>
        <dbReference type="Pfam" id="PF00717"/>
    </source>
</evidence>
<dbReference type="InterPro" id="IPR036286">
    <property type="entry name" value="LexA/Signal_pep-like_sf"/>
</dbReference>
<dbReference type="AlphaFoldDB" id="A0A5M3Q0M8"/>
<reference evidence="9 10" key="1">
    <citation type="journal article" date="2019" name="J. Gen. Appl. Microbiol.">
        <title>Aerobic degradation of cis-dichloroethene by the marine bacterium Marinobacter salsuginis strain 5N-3.</title>
        <authorList>
            <person name="Inoue Y."/>
            <person name="Fukunaga Y."/>
            <person name="Katsumata H."/>
            <person name="Ohji S."/>
            <person name="Hosoyama A."/>
            <person name="Mori K."/>
            <person name="Ando K."/>
        </authorList>
    </citation>
    <scope>NUCLEOTIDE SEQUENCE [LARGE SCALE GENOMIC DNA]</scope>
    <source>
        <strain evidence="9 10">NBRC 109114</strain>
    </source>
</reference>
<dbReference type="RefSeq" id="WP_227549469.1">
    <property type="nucleotide sequence ID" value="NZ_BGZI01000014.1"/>
</dbReference>
<dbReference type="Gene3D" id="2.10.109.10">
    <property type="entry name" value="Umud Fragment, subunit A"/>
    <property type="match status" value="1"/>
</dbReference>
<sequence length="144" mass="15996">MNPPFDIPAVDTKPVSNMYSDKVPAGFPSPAADYAERPLDLNDYCIKKPAATFFVRAQGDSMRGVGIYDNDLLVVDRSLSAAHRRIVIAVVDGEFTVKRLDLSDPDRPVLRAENPEYQDIHLKDGNELQIFGVVRNVIHSTLDV</sequence>
<dbReference type="InterPro" id="IPR039418">
    <property type="entry name" value="LexA-like"/>
</dbReference>
<evidence type="ECO:0000256" key="2">
    <source>
        <dbReference type="ARBA" id="ARBA00022763"/>
    </source>
</evidence>
<evidence type="ECO:0000256" key="6">
    <source>
        <dbReference type="ARBA" id="ARBA00023236"/>
    </source>
</evidence>
<dbReference type="GO" id="GO:0006355">
    <property type="term" value="P:regulation of DNA-templated transcription"/>
    <property type="evidence" value="ECO:0007669"/>
    <property type="project" value="InterPro"/>
</dbReference>
<organism evidence="9 10">
    <name type="scientific">Marinobacter salsuginis</name>
    <dbReference type="NCBI Taxonomy" id="418719"/>
    <lineage>
        <taxon>Bacteria</taxon>
        <taxon>Pseudomonadati</taxon>
        <taxon>Pseudomonadota</taxon>
        <taxon>Gammaproteobacteria</taxon>
        <taxon>Pseudomonadales</taxon>
        <taxon>Marinobacteraceae</taxon>
        <taxon>Marinobacter</taxon>
    </lineage>
</organism>
<dbReference type="GO" id="GO:0016787">
    <property type="term" value="F:hydrolase activity"/>
    <property type="evidence" value="ECO:0007669"/>
    <property type="project" value="UniProtKB-KW"/>
</dbReference>
<keyword evidence="3 7" id="KW-0378">Hydrolase</keyword>
<name>A0A5M3Q0M8_9GAMM</name>
<keyword evidence="4 7" id="KW-0068">Autocatalytic cleavage</keyword>
<evidence type="ECO:0000256" key="3">
    <source>
        <dbReference type="ARBA" id="ARBA00022801"/>
    </source>
</evidence>
<dbReference type="InterPro" id="IPR015927">
    <property type="entry name" value="Peptidase_S24_S26A/B/C"/>
</dbReference>
<dbReference type="Proteomes" id="UP000387223">
    <property type="component" value="Unassembled WGS sequence"/>
</dbReference>
<dbReference type="GO" id="GO:0003677">
    <property type="term" value="F:DNA binding"/>
    <property type="evidence" value="ECO:0007669"/>
    <property type="project" value="InterPro"/>
</dbReference>
<proteinExistence type="inferred from homology"/>
<dbReference type="InterPro" id="IPR050077">
    <property type="entry name" value="LexA_repressor"/>
</dbReference>
<evidence type="ECO:0000256" key="7">
    <source>
        <dbReference type="RuleBase" id="RU003991"/>
    </source>
</evidence>
<keyword evidence="5" id="KW-0234">DNA repair</keyword>
<gene>
    <name evidence="9" type="primary">umuD</name>
    <name evidence="9" type="ORF">MSSD14B_22740</name>
</gene>
<evidence type="ECO:0000256" key="5">
    <source>
        <dbReference type="ARBA" id="ARBA00023204"/>
    </source>
</evidence>
<dbReference type="CDD" id="cd06529">
    <property type="entry name" value="S24_LexA-like"/>
    <property type="match status" value="1"/>
</dbReference>
<dbReference type="GO" id="GO:0009432">
    <property type="term" value="P:SOS response"/>
    <property type="evidence" value="ECO:0007669"/>
    <property type="project" value="UniProtKB-KW"/>
</dbReference>
<comment type="caution">
    <text evidence="9">The sequence shown here is derived from an EMBL/GenBank/DDBJ whole genome shotgun (WGS) entry which is preliminary data.</text>
</comment>
<evidence type="ECO:0000256" key="1">
    <source>
        <dbReference type="ARBA" id="ARBA00007484"/>
    </source>
</evidence>
<dbReference type="SUPFAM" id="SSF51306">
    <property type="entry name" value="LexA/Signal peptidase"/>
    <property type="match status" value="1"/>
</dbReference>
<feature type="domain" description="Peptidase S24/S26A/S26B/S26C" evidence="8">
    <location>
        <begin position="19"/>
        <end position="134"/>
    </location>
</feature>
<keyword evidence="2" id="KW-0227">DNA damage</keyword>
<dbReference type="PRINTS" id="PR00726">
    <property type="entry name" value="LEXASERPTASE"/>
</dbReference>
<protein>
    <submittedName>
        <fullName evidence="9">Protein impA</fullName>
    </submittedName>
</protein>
<evidence type="ECO:0000313" key="9">
    <source>
        <dbReference type="EMBL" id="GBO88606.1"/>
    </source>
</evidence>
<dbReference type="PANTHER" id="PTHR33516:SF2">
    <property type="entry name" value="LEXA REPRESSOR-RELATED"/>
    <property type="match status" value="1"/>
</dbReference>
<dbReference type="Pfam" id="PF00717">
    <property type="entry name" value="Peptidase_S24"/>
    <property type="match status" value="1"/>
</dbReference>
<accession>A0A5M3Q0M8</accession>
<evidence type="ECO:0000313" key="10">
    <source>
        <dbReference type="Proteomes" id="UP000387223"/>
    </source>
</evidence>
<dbReference type="InterPro" id="IPR006197">
    <property type="entry name" value="Peptidase_S24_LexA"/>
</dbReference>
<dbReference type="PANTHER" id="PTHR33516">
    <property type="entry name" value="LEXA REPRESSOR"/>
    <property type="match status" value="1"/>
</dbReference>
<comment type="similarity">
    <text evidence="1 7">Belongs to the peptidase S24 family.</text>
</comment>
<keyword evidence="6" id="KW-0742">SOS response</keyword>
<dbReference type="EMBL" id="BGZI01000014">
    <property type="protein sequence ID" value="GBO88606.1"/>
    <property type="molecule type" value="Genomic_DNA"/>
</dbReference>
<dbReference type="NCBIfam" id="NF007621">
    <property type="entry name" value="PRK10276.1"/>
    <property type="match status" value="1"/>
</dbReference>